<proteinExistence type="predicted"/>
<feature type="chain" id="PRO_5019282931" evidence="5">
    <location>
        <begin position="21"/>
        <end position="635"/>
    </location>
</feature>
<dbReference type="RefSeq" id="WP_122142992.1">
    <property type="nucleotide sequence ID" value="NZ_JAFKPL010000014.1"/>
</dbReference>
<comment type="subcellular location">
    <subcellularLocation>
        <location evidence="1">Cell envelope</location>
    </subcellularLocation>
</comment>
<dbReference type="SUPFAM" id="SSF52833">
    <property type="entry name" value="Thioredoxin-like"/>
    <property type="match status" value="1"/>
</dbReference>
<sequence>MRKITFIAILLLCICNLAKAKEKVIEQPPFIAWSSTSIQIDKVVLSDTATVLYIKAFYQPKRWIRISGQSFLKDNNGETYVLRSGIGIKPDTEFWMPESGEAEFRLVFPPIPASATSIDFSEGDNVQGAFKIWGIQLKGKALPELLLPQEAIVQKVDINNTLPEPKFEYKEATFKGKILDYRPGLISKIAPIVFDPVKGAYEGAEVKINNDGTFTTQIKVPATTSVALRIFGKMISSYVVPGEESSIIINTRELCRQQSKFHKDDKPYSEAVYFGGALAGLSQESFKCNLNPSVMDNYRQLFRDIAGMDAQAYKDFIYGKRATILESIQKASISQALKTVLINQVDASTAQAISLTEMAIKQAYAMEHKMKNEEVREYFKTTQIKLPENYYADAFRPLGSLNTMALLYNPRLTELVPYYLRHWRDELVKAWGTDKGVYFDINKANELYSSIKDFTPLTAEQEVLLATLPPACQNELREGNEQLLKTIEANKKKTGYTIHEVGEVSDENLFTSIISKFRGKVILADFWATWCGPCRMANKAMLPMKEELKGKDIVYLYLTGETSPLKTWENMIPDIHGEHFRMTDAQWNYLSDKFKVGGIPTYLIIDREGNVKYQKTGFPGTAKMKEELMKVYDEQ</sequence>
<organism evidence="7 8">
    <name type="scientific">Bacteroides fragilis</name>
    <dbReference type="NCBI Taxonomy" id="817"/>
    <lineage>
        <taxon>Bacteria</taxon>
        <taxon>Pseudomonadati</taxon>
        <taxon>Bacteroidota</taxon>
        <taxon>Bacteroidia</taxon>
        <taxon>Bacteroidales</taxon>
        <taxon>Bacteroidaceae</taxon>
        <taxon>Bacteroides</taxon>
    </lineage>
</organism>
<comment type="caution">
    <text evidence="7">The sequence shown here is derived from an EMBL/GenBank/DDBJ whole genome shotgun (WGS) entry which is preliminary data.</text>
</comment>
<dbReference type="GO" id="GO:0030313">
    <property type="term" value="C:cell envelope"/>
    <property type="evidence" value="ECO:0007669"/>
    <property type="project" value="UniProtKB-SubCell"/>
</dbReference>
<evidence type="ECO:0000313" key="7">
    <source>
        <dbReference type="EMBL" id="RGV51506.1"/>
    </source>
</evidence>
<dbReference type="GO" id="GO:0017004">
    <property type="term" value="P:cytochrome complex assembly"/>
    <property type="evidence" value="ECO:0007669"/>
    <property type="project" value="UniProtKB-KW"/>
</dbReference>
<evidence type="ECO:0000313" key="8">
    <source>
        <dbReference type="Proteomes" id="UP000286270"/>
    </source>
</evidence>
<protein>
    <submittedName>
        <fullName evidence="7">TlpA family protein disulfide reductase</fullName>
    </submittedName>
</protein>
<dbReference type="InterPro" id="IPR050553">
    <property type="entry name" value="Thioredoxin_ResA/DsbE_sf"/>
</dbReference>
<evidence type="ECO:0000259" key="6">
    <source>
        <dbReference type="PROSITE" id="PS51352"/>
    </source>
</evidence>
<dbReference type="PROSITE" id="PS51352">
    <property type="entry name" value="THIOREDOXIN_2"/>
    <property type="match status" value="1"/>
</dbReference>
<keyword evidence="3" id="KW-1015">Disulfide bond</keyword>
<dbReference type="Gene3D" id="3.40.30.10">
    <property type="entry name" value="Glutaredoxin"/>
    <property type="match status" value="1"/>
</dbReference>
<evidence type="ECO:0000256" key="3">
    <source>
        <dbReference type="ARBA" id="ARBA00023157"/>
    </source>
</evidence>
<dbReference type="Pfam" id="PF13905">
    <property type="entry name" value="Thioredoxin_8"/>
    <property type="match status" value="1"/>
</dbReference>
<dbReference type="AlphaFoldDB" id="A0A412Y271"/>
<dbReference type="Proteomes" id="UP000286270">
    <property type="component" value="Unassembled WGS sequence"/>
</dbReference>
<accession>A0A412Y271</accession>
<dbReference type="InterPro" id="IPR012336">
    <property type="entry name" value="Thioredoxin-like_fold"/>
</dbReference>
<dbReference type="InterPro" id="IPR036249">
    <property type="entry name" value="Thioredoxin-like_sf"/>
</dbReference>
<keyword evidence="2" id="KW-0201">Cytochrome c-type biogenesis</keyword>
<feature type="domain" description="Thioredoxin" evidence="6">
    <location>
        <begin position="457"/>
        <end position="635"/>
    </location>
</feature>
<dbReference type="PANTHER" id="PTHR42852">
    <property type="entry name" value="THIOL:DISULFIDE INTERCHANGE PROTEIN DSBE"/>
    <property type="match status" value="1"/>
</dbReference>
<dbReference type="PANTHER" id="PTHR42852:SF6">
    <property type="entry name" value="THIOL:DISULFIDE INTERCHANGE PROTEIN DSBE"/>
    <property type="match status" value="1"/>
</dbReference>
<evidence type="ECO:0000256" key="2">
    <source>
        <dbReference type="ARBA" id="ARBA00022748"/>
    </source>
</evidence>
<name>A0A412Y271_BACFG</name>
<evidence type="ECO:0000256" key="5">
    <source>
        <dbReference type="SAM" id="SignalP"/>
    </source>
</evidence>
<keyword evidence="5" id="KW-0732">Signal</keyword>
<feature type="signal peptide" evidence="5">
    <location>
        <begin position="1"/>
        <end position="20"/>
    </location>
</feature>
<evidence type="ECO:0000256" key="1">
    <source>
        <dbReference type="ARBA" id="ARBA00004196"/>
    </source>
</evidence>
<gene>
    <name evidence="7" type="ORF">DWW08_15290</name>
</gene>
<dbReference type="EMBL" id="QRZH01000013">
    <property type="protein sequence ID" value="RGV51506.1"/>
    <property type="molecule type" value="Genomic_DNA"/>
</dbReference>
<evidence type="ECO:0000256" key="4">
    <source>
        <dbReference type="ARBA" id="ARBA00023284"/>
    </source>
</evidence>
<reference evidence="7 8" key="1">
    <citation type="submission" date="2018-08" db="EMBL/GenBank/DDBJ databases">
        <title>A genome reference for cultivated species of the human gut microbiota.</title>
        <authorList>
            <person name="Zou Y."/>
            <person name="Xue W."/>
            <person name="Luo G."/>
        </authorList>
    </citation>
    <scope>NUCLEOTIDE SEQUENCE [LARGE SCALE GENOMIC DNA]</scope>
    <source>
        <strain evidence="7 8">AF14-26</strain>
    </source>
</reference>
<keyword evidence="4" id="KW-0676">Redox-active center</keyword>
<dbReference type="InterPro" id="IPR013766">
    <property type="entry name" value="Thioredoxin_domain"/>
</dbReference>
<dbReference type="CDD" id="cd02966">
    <property type="entry name" value="TlpA_like_family"/>
    <property type="match status" value="1"/>
</dbReference>